<dbReference type="Proteomes" id="UP001360953">
    <property type="component" value="Unassembled WGS sequence"/>
</dbReference>
<evidence type="ECO:0000313" key="5">
    <source>
        <dbReference type="Proteomes" id="UP001360953"/>
    </source>
</evidence>
<evidence type="ECO:0000313" key="4">
    <source>
        <dbReference type="EMBL" id="KAK7540004.1"/>
    </source>
</evidence>
<evidence type="ECO:0000259" key="3">
    <source>
        <dbReference type="Pfam" id="PF24120"/>
    </source>
</evidence>
<proteinExistence type="predicted"/>
<gene>
    <name evidence="4" type="ORF">J3D65DRAFT_676081</name>
</gene>
<accession>A0ABR1LZD9</accession>
<dbReference type="EMBL" id="JBBPEH010000004">
    <property type="protein sequence ID" value="KAK7540004.1"/>
    <property type="molecule type" value="Genomic_DNA"/>
</dbReference>
<dbReference type="Pfam" id="PF24120">
    <property type="entry name" value="SsdA_C"/>
    <property type="match status" value="1"/>
</dbReference>
<dbReference type="RefSeq" id="XP_066657275.1">
    <property type="nucleotide sequence ID" value="XM_066803599.1"/>
</dbReference>
<dbReference type="PROSITE" id="PS50088">
    <property type="entry name" value="ANK_REPEAT"/>
    <property type="match status" value="1"/>
</dbReference>
<evidence type="ECO:0000256" key="2">
    <source>
        <dbReference type="SAM" id="MobiDB-lite"/>
    </source>
</evidence>
<organism evidence="4 5">
    <name type="scientific">Phyllosticta citribraziliensis</name>
    <dbReference type="NCBI Taxonomy" id="989973"/>
    <lineage>
        <taxon>Eukaryota</taxon>
        <taxon>Fungi</taxon>
        <taxon>Dikarya</taxon>
        <taxon>Ascomycota</taxon>
        <taxon>Pezizomycotina</taxon>
        <taxon>Dothideomycetes</taxon>
        <taxon>Dothideomycetes incertae sedis</taxon>
        <taxon>Botryosphaeriales</taxon>
        <taxon>Phyllostictaceae</taxon>
        <taxon>Phyllosticta</taxon>
    </lineage>
</organism>
<keyword evidence="1" id="KW-0040">ANK repeat</keyword>
<keyword evidence="5" id="KW-1185">Reference proteome</keyword>
<dbReference type="Pfam" id="PF00023">
    <property type="entry name" value="Ank"/>
    <property type="match status" value="1"/>
</dbReference>
<feature type="repeat" description="ANK" evidence="1">
    <location>
        <begin position="187"/>
        <end position="219"/>
    </location>
</feature>
<evidence type="ECO:0000256" key="1">
    <source>
        <dbReference type="PROSITE-ProRule" id="PRU00023"/>
    </source>
</evidence>
<dbReference type="SUPFAM" id="SSF48403">
    <property type="entry name" value="Ankyrin repeat"/>
    <property type="match status" value="1"/>
</dbReference>
<protein>
    <recommendedName>
        <fullName evidence="3">Single-strand DNA deaminase toxin A-like C-terminal domain-containing protein</fullName>
    </recommendedName>
</protein>
<feature type="region of interest" description="Disordered" evidence="2">
    <location>
        <begin position="116"/>
        <end position="135"/>
    </location>
</feature>
<comment type="caution">
    <text evidence="4">The sequence shown here is derived from an EMBL/GenBank/DDBJ whole genome shotgun (WGS) entry which is preliminary data.</text>
</comment>
<dbReference type="GeneID" id="92036505"/>
<dbReference type="Gene3D" id="1.25.40.20">
    <property type="entry name" value="Ankyrin repeat-containing domain"/>
    <property type="match status" value="1"/>
</dbReference>
<dbReference type="PROSITE" id="PS50297">
    <property type="entry name" value="ANK_REP_REGION"/>
    <property type="match status" value="1"/>
</dbReference>
<dbReference type="InterPro" id="IPR057517">
    <property type="entry name" value="SsdA-like_C"/>
</dbReference>
<dbReference type="InterPro" id="IPR036770">
    <property type="entry name" value="Ankyrin_rpt-contain_sf"/>
</dbReference>
<feature type="domain" description="Single-strand DNA deaminase toxin A-like C-terminal" evidence="3">
    <location>
        <begin position="368"/>
        <end position="429"/>
    </location>
</feature>
<dbReference type="InterPro" id="IPR002110">
    <property type="entry name" value="Ankyrin_rpt"/>
</dbReference>
<dbReference type="SMART" id="SM00248">
    <property type="entry name" value="ANK"/>
    <property type="match status" value="2"/>
</dbReference>
<reference evidence="4 5" key="1">
    <citation type="submission" date="2024-04" db="EMBL/GenBank/DDBJ databases">
        <title>Phyllosticta paracitricarpa is synonymous to the EU quarantine fungus P. citricarpa based on phylogenomic analyses.</title>
        <authorList>
            <consortium name="Lawrence Berkeley National Laboratory"/>
            <person name="Van ingen-buijs V.A."/>
            <person name="Van westerhoven A.C."/>
            <person name="Haridas S."/>
            <person name="Skiadas P."/>
            <person name="Martin F."/>
            <person name="Groenewald J.Z."/>
            <person name="Crous P.W."/>
            <person name="Seidl M.F."/>
        </authorList>
    </citation>
    <scope>NUCLEOTIDE SEQUENCE [LARGE SCALE GENOMIC DNA]</scope>
    <source>
        <strain evidence="4 5">CPC 17464</strain>
    </source>
</reference>
<sequence length="501" mass="56904">MQPITLAAQVIWWDAATIFAHYLCPFCEESHARSFPFDDSAYKTPQPAPEEMAVAGNPPLRFRFEFPFSEENNTAWYVIDKQKARFVALGMDGIVASLRSRISYQPDDLTKRLERLDIDSSDQRPSDAAEKHEFDATCDKTRTPELERKRKFELVLEEMGRGNCRYLKHFLETSGNSKALLHTEMSDGNTALGLAAQQPYPNIVQILLKYGADVNAQCEKDLSTPEIRVISKNDTPLIFAVRNLHFDNAWHLVNHCADKALRNVFHYTAMDYANGLDPRIGMFPEILDNSEHSKMARKIKSHLLVDDKGPIPMPSPRESPEDYVFEKQSQGNWEWQIRLSKTVSDFFPDNTSKTIAVLKRPGGSPDVAATSGWGRWYDFRTDIFQLPSNWTESAMYLGGLIGFEFPKNIERDHGQPGRYHACHAEAKLITFMAAHHAFVPATIKERIELQQLAEISPPVRLTQANILVSNEPCPICEGFKEAVNAYLGLKISLSNRRLKQQ</sequence>
<name>A0ABR1LZD9_9PEZI</name>